<dbReference type="Pfam" id="PF00746">
    <property type="entry name" value="Gram_pos_anchor"/>
    <property type="match status" value="1"/>
</dbReference>
<dbReference type="OrthoDB" id="3967140at2"/>
<sequence length="525" mass="54586">MSKHFVRCWLAGIGVAGAIIVASATAAAANPVPVGVRGAEGFDLYANSVTVTRSGSEKHVTLRALVGQPLSEYTVTVDRSAVERFAEVRKPEGNEYGSCTEDDAILTCKVDGARRPDLLTLPVVPLAGAKAGQQGQLRFTVSTSDSGTDDFRSTITVGEGVDLVSEPGLGLSGRPGDTVKAPLSVGNQSEQTASGLVLLVYGNYGLTPSKRYENCEYGNTGPNRYMPNLFACSFDRSLAPGEAARVDAGFGFTVPSDAWAPDLQNGFAAWLTAADWQEVRHEFDLGGKGGDGVLKLEPTSMPQNLSSHGTQTDVDPSNNETWVRLTVEGDQQADVVANGATVTGEVGENVPVTVGFTNNGPAAVGVAGTESLPTMALVTLPEDTTVVETPEYCADYDEVFGHGDNRGNPDFACSLPGPLGKGKTAAFPFSLRIDKAGPQQGIVRLYHGGSDEGYNEDLHPANDEAKILINPAAGDGQGGGQGDDGPSLPITGSSTSLIIGIGGLLLVAGAGGFLAARRRRTRFVA</sequence>
<feature type="signal peptide" evidence="7">
    <location>
        <begin position="1"/>
        <end position="28"/>
    </location>
</feature>
<dbReference type="Proteomes" id="UP000186004">
    <property type="component" value="Unassembled WGS sequence"/>
</dbReference>
<keyword evidence="2" id="KW-0964">Secreted</keyword>
<keyword evidence="6" id="KW-1133">Transmembrane helix</keyword>
<proteinExistence type="predicted"/>
<feature type="region of interest" description="Disordered" evidence="5">
    <location>
        <begin position="470"/>
        <end position="489"/>
    </location>
</feature>
<dbReference type="RefSeq" id="WP_076473130.1">
    <property type="nucleotide sequence ID" value="NZ_FTNF01000020.1"/>
</dbReference>
<keyword evidence="6" id="KW-0812">Transmembrane</keyword>
<keyword evidence="6" id="KW-0472">Membrane</keyword>
<feature type="transmembrane region" description="Helical" evidence="6">
    <location>
        <begin position="497"/>
        <end position="516"/>
    </location>
</feature>
<dbReference type="AlphaFoldDB" id="A0A1N7E1Z5"/>
<dbReference type="STRING" id="1198245.SAMN05444858_12012"/>
<keyword evidence="1" id="KW-0134">Cell wall</keyword>
<evidence type="ECO:0000313" key="9">
    <source>
        <dbReference type="EMBL" id="SIR82066.1"/>
    </source>
</evidence>
<evidence type="ECO:0000256" key="5">
    <source>
        <dbReference type="SAM" id="MobiDB-lite"/>
    </source>
</evidence>
<protein>
    <submittedName>
        <fullName evidence="9">LPXTG-motif cell wall anchor domain-containing protein</fullName>
    </submittedName>
</protein>
<evidence type="ECO:0000256" key="1">
    <source>
        <dbReference type="ARBA" id="ARBA00022512"/>
    </source>
</evidence>
<organism evidence="9 10">
    <name type="scientific">Micromonospora avicenniae</name>
    <dbReference type="NCBI Taxonomy" id="1198245"/>
    <lineage>
        <taxon>Bacteria</taxon>
        <taxon>Bacillati</taxon>
        <taxon>Actinomycetota</taxon>
        <taxon>Actinomycetes</taxon>
        <taxon>Micromonosporales</taxon>
        <taxon>Micromonosporaceae</taxon>
        <taxon>Micromonospora</taxon>
    </lineage>
</organism>
<gene>
    <name evidence="9" type="ORF">SAMN05444858_12012</name>
</gene>
<evidence type="ECO:0000256" key="2">
    <source>
        <dbReference type="ARBA" id="ARBA00022525"/>
    </source>
</evidence>
<evidence type="ECO:0000256" key="6">
    <source>
        <dbReference type="SAM" id="Phobius"/>
    </source>
</evidence>
<keyword evidence="4" id="KW-0572">Peptidoglycan-anchor</keyword>
<dbReference type="InterPro" id="IPR019931">
    <property type="entry name" value="LPXTG_anchor"/>
</dbReference>
<evidence type="ECO:0000256" key="3">
    <source>
        <dbReference type="ARBA" id="ARBA00022729"/>
    </source>
</evidence>
<name>A0A1N7E1Z5_9ACTN</name>
<feature type="chain" id="PRO_5013315033" evidence="7">
    <location>
        <begin position="29"/>
        <end position="525"/>
    </location>
</feature>
<reference evidence="9 10" key="1">
    <citation type="submission" date="2017-01" db="EMBL/GenBank/DDBJ databases">
        <authorList>
            <person name="Mah S.A."/>
            <person name="Swanson W.J."/>
            <person name="Moy G.W."/>
            <person name="Vacquier V.D."/>
        </authorList>
    </citation>
    <scope>NUCLEOTIDE SEQUENCE [LARGE SCALE GENOMIC DNA]</scope>
    <source>
        <strain evidence="9 10">DSM 45758</strain>
    </source>
</reference>
<dbReference type="EMBL" id="FTNF01000020">
    <property type="protein sequence ID" value="SIR82066.1"/>
    <property type="molecule type" value="Genomic_DNA"/>
</dbReference>
<keyword evidence="10" id="KW-1185">Reference proteome</keyword>
<accession>A0A1N7E1Z5</accession>
<keyword evidence="3 7" id="KW-0732">Signal</keyword>
<evidence type="ECO:0000313" key="10">
    <source>
        <dbReference type="Proteomes" id="UP000186004"/>
    </source>
</evidence>
<dbReference type="NCBIfam" id="TIGR01167">
    <property type="entry name" value="LPXTG_anchor"/>
    <property type="match status" value="1"/>
</dbReference>
<evidence type="ECO:0000256" key="7">
    <source>
        <dbReference type="SAM" id="SignalP"/>
    </source>
</evidence>
<feature type="domain" description="Gram-positive cocci surface proteins LPxTG" evidence="8">
    <location>
        <begin position="486"/>
        <end position="520"/>
    </location>
</feature>
<evidence type="ECO:0000256" key="4">
    <source>
        <dbReference type="ARBA" id="ARBA00023088"/>
    </source>
</evidence>
<evidence type="ECO:0000259" key="8">
    <source>
        <dbReference type="Pfam" id="PF00746"/>
    </source>
</evidence>